<accession>A0A397GVJ2</accession>
<comment type="caution">
    <text evidence="2">The sequence shown here is derived from an EMBL/GenBank/DDBJ whole genome shotgun (WGS) entry which is preliminary data.</text>
</comment>
<proteinExistence type="predicted"/>
<dbReference type="GO" id="GO:0016491">
    <property type="term" value="F:oxidoreductase activity"/>
    <property type="evidence" value="ECO:0007669"/>
    <property type="project" value="TreeGrafter"/>
</dbReference>
<dbReference type="Proteomes" id="UP000266861">
    <property type="component" value="Unassembled WGS sequence"/>
</dbReference>
<dbReference type="PANTHER" id="PTHR43313">
    <property type="entry name" value="SHORT-CHAIN DEHYDROGENASE/REDUCTASE FAMILY 9C"/>
    <property type="match status" value="1"/>
</dbReference>
<dbReference type="PROSITE" id="PS00061">
    <property type="entry name" value="ADH_SHORT"/>
    <property type="match status" value="1"/>
</dbReference>
<dbReference type="AlphaFoldDB" id="A0A397GVJ2"/>
<evidence type="ECO:0000256" key="1">
    <source>
        <dbReference type="ARBA" id="ARBA00022857"/>
    </source>
</evidence>
<keyword evidence="1" id="KW-0521">NADP</keyword>
<sequence length="407" mass="45765">MLSECQGSTLMVTQITHPSKISHERVWKKLKMASSLFLVSLFFSFHNNKTLGKLKMSAGNLLNEVCVYLGQVIDYITYAYNTFLSIIFLRVFKQQPFQVHLPTKTFHPAVLVTGTSSGIGRNTALTLAIRGYTVFATIRREEDAKELQETFKQFENPKGGSLHTLIMDVTKKDDISNAHMAVRSHVGREIPFIGLINNASFVKYLPLEVASEDAYAESFNTNFFGIVNVTKKFLPLLRENRGRVINIGSIASWEGSPFMGVYASTKAAVRALTRIWRMETRSTGVHFSLIEPGIISTRLSDQIIENYRSFTSFPSNSRYYAIPHSITSNVIKSYENMYKMVGKWSESFIINAAPPDIVTDAIVHALTAPFPKNTYYVGLDARFLATLNWLLGDRISEAVQVKALTLQ</sequence>
<dbReference type="SUPFAM" id="SSF51735">
    <property type="entry name" value="NAD(P)-binding Rossmann-fold domains"/>
    <property type="match status" value="1"/>
</dbReference>
<protein>
    <submittedName>
        <fullName evidence="2">Uncharacterized protein</fullName>
    </submittedName>
</protein>
<dbReference type="Gene3D" id="3.40.50.720">
    <property type="entry name" value="NAD(P)-binding Rossmann-like Domain"/>
    <property type="match status" value="1"/>
</dbReference>
<evidence type="ECO:0000313" key="3">
    <source>
        <dbReference type="Proteomes" id="UP000266861"/>
    </source>
</evidence>
<dbReference type="PANTHER" id="PTHR43313:SF1">
    <property type="entry name" value="3BETA-HYDROXYSTEROID DEHYDROGENASE DHS-16"/>
    <property type="match status" value="1"/>
</dbReference>
<dbReference type="InterPro" id="IPR036291">
    <property type="entry name" value="NAD(P)-bd_dom_sf"/>
</dbReference>
<dbReference type="PRINTS" id="PR00081">
    <property type="entry name" value="GDHRDH"/>
</dbReference>
<dbReference type="EMBL" id="PQFF01000376">
    <property type="protein sequence ID" value="RHZ54637.1"/>
    <property type="molecule type" value="Genomic_DNA"/>
</dbReference>
<name>A0A397GVJ2_9GLOM</name>
<evidence type="ECO:0000313" key="2">
    <source>
        <dbReference type="EMBL" id="RHZ54637.1"/>
    </source>
</evidence>
<organism evidence="2 3">
    <name type="scientific">Diversispora epigaea</name>
    <dbReference type="NCBI Taxonomy" id="1348612"/>
    <lineage>
        <taxon>Eukaryota</taxon>
        <taxon>Fungi</taxon>
        <taxon>Fungi incertae sedis</taxon>
        <taxon>Mucoromycota</taxon>
        <taxon>Glomeromycotina</taxon>
        <taxon>Glomeromycetes</taxon>
        <taxon>Diversisporales</taxon>
        <taxon>Diversisporaceae</taxon>
        <taxon>Diversispora</taxon>
    </lineage>
</organism>
<dbReference type="InterPro" id="IPR020904">
    <property type="entry name" value="Sc_DH/Rdtase_CS"/>
</dbReference>
<dbReference type="InterPro" id="IPR002347">
    <property type="entry name" value="SDR_fam"/>
</dbReference>
<dbReference type="STRING" id="1348612.A0A397GVJ2"/>
<dbReference type="OrthoDB" id="447842at2759"/>
<reference evidence="2 3" key="1">
    <citation type="submission" date="2018-08" db="EMBL/GenBank/DDBJ databases">
        <title>Genome and evolution of the arbuscular mycorrhizal fungus Diversispora epigaea (formerly Glomus versiforme) and its bacterial endosymbionts.</title>
        <authorList>
            <person name="Sun X."/>
            <person name="Fei Z."/>
            <person name="Harrison M."/>
        </authorList>
    </citation>
    <scope>NUCLEOTIDE SEQUENCE [LARGE SCALE GENOMIC DNA]</scope>
    <source>
        <strain evidence="2 3">IT104</strain>
    </source>
</reference>
<gene>
    <name evidence="2" type="ORF">Glove_425g23</name>
</gene>
<dbReference type="Pfam" id="PF00106">
    <property type="entry name" value="adh_short"/>
    <property type="match status" value="1"/>
</dbReference>
<dbReference type="GO" id="GO:0008202">
    <property type="term" value="P:steroid metabolic process"/>
    <property type="evidence" value="ECO:0007669"/>
    <property type="project" value="TreeGrafter"/>
</dbReference>
<keyword evidence="3" id="KW-1185">Reference proteome</keyword>